<dbReference type="InterPro" id="IPR024953">
    <property type="entry name" value="PP_kinase_middle"/>
</dbReference>
<dbReference type="NCBIfam" id="TIGR03705">
    <property type="entry name" value="poly_P_kin"/>
    <property type="match status" value="1"/>
</dbReference>
<feature type="domain" description="Polyphosphate kinase C-terminal" evidence="11">
    <location>
        <begin position="342"/>
        <end position="498"/>
    </location>
</feature>
<comment type="cofactor">
    <cofactor evidence="6">
        <name>Mg(2+)</name>
        <dbReference type="ChEBI" id="CHEBI:18420"/>
    </cofactor>
</comment>
<dbReference type="SUPFAM" id="SSF140356">
    <property type="entry name" value="PPK N-terminal domain-like"/>
    <property type="match status" value="1"/>
</dbReference>
<feature type="binding site" evidence="6">
    <location>
        <position position="411"/>
    </location>
    <ligand>
        <name>Mg(2+)</name>
        <dbReference type="ChEBI" id="CHEBI:18420"/>
    </ligand>
</feature>
<comment type="similarity">
    <text evidence="6 7">Belongs to the polyphosphate kinase 1 (PPK1) family.</text>
</comment>
<dbReference type="CDD" id="cd09166">
    <property type="entry name" value="PLDc_PPK1_C1_unchar"/>
    <property type="match status" value="1"/>
</dbReference>
<keyword evidence="6" id="KW-0479">Metal-binding</keyword>
<reference evidence="12 13" key="1">
    <citation type="submission" date="2020-08" db="EMBL/GenBank/DDBJ databases">
        <title>Genomic Encyclopedia of Type Strains, Phase III (KMG-III): the genomes of soil and plant-associated and newly described type strains.</title>
        <authorList>
            <person name="Whitman W."/>
        </authorList>
    </citation>
    <scope>NUCLEOTIDE SEQUENCE [LARGE SCALE GENOMIC DNA]</scope>
    <source>
        <strain evidence="12 13">CECT 5831</strain>
    </source>
</reference>
<evidence type="ECO:0000259" key="8">
    <source>
        <dbReference type="Pfam" id="PF02503"/>
    </source>
</evidence>
<evidence type="ECO:0000256" key="4">
    <source>
        <dbReference type="ARBA" id="ARBA00022777"/>
    </source>
</evidence>
<dbReference type="Pfam" id="PF13090">
    <property type="entry name" value="PP_kinase_C"/>
    <property type="match status" value="1"/>
</dbReference>
<comment type="caution">
    <text evidence="12">The sequence shown here is derived from an EMBL/GenBank/DDBJ whole genome shotgun (WGS) entry which is preliminary data.</text>
</comment>
<feature type="binding site" evidence="6">
    <location>
        <position position="474"/>
    </location>
    <ligand>
        <name>ATP</name>
        <dbReference type="ChEBI" id="CHEBI:30616"/>
    </ligand>
</feature>
<feature type="domain" description="Polyphosphate kinase middle" evidence="8">
    <location>
        <begin position="129"/>
        <end position="303"/>
    </location>
</feature>
<comment type="catalytic activity">
    <reaction evidence="6 7">
        <text>[phosphate](n) + ATP = [phosphate](n+1) + ADP</text>
        <dbReference type="Rhea" id="RHEA:19573"/>
        <dbReference type="Rhea" id="RHEA-COMP:9859"/>
        <dbReference type="Rhea" id="RHEA-COMP:14280"/>
        <dbReference type="ChEBI" id="CHEBI:16838"/>
        <dbReference type="ChEBI" id="CHEBI:30616"/>
        <dbReference type="ChEBI" id="CHEBI:456216"/>
        <dbReference type="EC" id="2.7.4.1"/>
    </reaction>
</comment>
<dbReference type="Proteomes" id="UP000517523">
    <property type="component" value="Unassembled WGS sequence"/>
</dbReference>
<dbReference type="Pfam" id="PF17941">
    <property type="entry name" value="PP_kinase_C_1"/>
    <property type="match status" value="1"/>
</dbReference>
<evidence type="ECO:0000256" key="3">
    <source>
        <dbReference type="ARBA" id="ARBA00022741"/>
    </source>
</evidence>
<dbReference type="PANTHER" id="PTHR30218:SF0">
    <property type="entry name" value="POLYPHOSPHATE KINASE"/>
    <property type="match status" value="1"/>
</dbReference>
<keyword evidence="1 6" id="KW-0597">Phosphoprotein</keyword>
<dbReference type="SUPFAM" id="SSF56024">
    <property type="entry name" value="Phospholipase D/nuclease"/>
    <property type="match status" value="2"/>
</dbReference>
<keyword evidence="3 6" id="KW-0547">Nucleotide-binding</keyword>
<evidence type="ECO:0000256" key="5">
    <source>
        <dbReference type="ARBA" id="ARBA00022840"/>
    </source>
</evidence>
<dbReference type="AlphaFoldDB" id="A0A839TT19"/>
<keyword evidence="2 6" id="KW-0808">Transferase</keyword>
<gene>
    <name evidence="6" type="primary">ppk</name>
    <name evidence="12" type="ORF">FHS19_004328</name>
</gene>
<evidence type="ECO:0000259" key="10">
    <source>
        <dbReference type="Pfam" id="PF13090"/>
    </source>
</evidence>
<name>A0A839TT19_9BACL</name>
<evidence type="ECO:0000256" key="7">
    <source>
        <dbReference type="RuleBase" id="RU003800"/>
    </source>
</evidence>
<dbReference type="InterPro" id="IPR025198">
    <property type="entry name" value="PPK_N_dom"/>
</dbReference>
<dbReference type="RefSeq" id="WP_204797551.1">
    <property type="nucleotide sequence ID" value="NZ_JACHXJ010000003.1"/>
</dbReference>
<dbReference type="Pfam" id="PF02503">
    <property type="entry name" value="PP_kinase"/>
    <property type="match status" value="1"/>
</dbReference>
<dbReference type="EMBL" id="JACHXJ010000003">
    <property type="protein sequence ID" value="MBB3129653.1"/>
    <property type="molecule type" value="Genomic_DNA"/>
</dbReference>
<evidence type="ECO:0000313" key="13">
    <source>
        <dbReference type="Proteomes" id="UP000517523"/>
    </source>
</evidence>
<dbReference type="InterPro" id="IPR041108">
    <property type="entry name" value="PP_kinase_C_1"/>
</dbReference>
<dbReference type="Gene3D" id="3.30.1840.10">
    <property type="entry name" value="Polyphosphate kinase middle domain"/>
    <property type="match status" value="1"/>
</dbReference>
<feature type="binding site" evidence="6">
    <location>
        <position position="570"/>
    </location>
    <ligand>
        <name>ATP</name>
        <dbReference type="ChEBI" id="CHEBI:30616"/>
    </ligand>
</feature>
<feature type="domain" description="Polyphosphate kinase N-terminal" evidence="9">
    <location>
        <begin position="15"/>
        <end position="118"/>
    </location>
</feature>
<dbReference type="InterPro" id="IPR025200">
    <property type="entry name" value="PPK_C_dom2"/>
</dbReference>
<dbReference type="Gene3D" id="1.20.58.310">
    <property type="entry name" value="Polyphosphate kinase N-terminal domain"/>
    <property type="match status" value="1"/>
</dbReference>
<keyword evidence="4 6" id="KW-0418">Kinase</keyword>
<dbReference type="GO" id="GO:0005524">
    <property type="term" value="F:ATP binding"/>
    <property type="evidence" value="ECO:0007669"/>
    <property type="project" value="UniProtKB-KW"/>
</dbReference>
<keyword evidence="6" id="KW-0460">Magnesium</keyword>
<proteinExistence type="inferred from homology"/>
<evidence type="ECO:0000256" key="1">
    <source>
        <dbReference type="ARBA" id="ARBA00022553"/>
    </source>
</evidence>
<dbReference type="PIRSF" id="PIRSF015589">
    <property type="entry name" value="PP_kinase"/>
    <property type="match status" value="1"/>
</dbReference>
<feature type="binding site" evidence="6">
    <location>
        <position position="381"/>
    </location>
    <ligand>
        <name>Mg(2+)</name>
        <dbReference type="ChEBI" id="CHEBI:18420"/>
    </ligand>
</feature>
<accession>A0A839TT19</accession>
<organism evidence="12 13">
    <name type="scientific">Paenibacillus rhizosphaerae</name>
    <dbReference type="NCBI Taxonomy" id="297318"/>
    <lineage>
        <taxon>Bacteria</taxon>
        <taxon>Bacillati</taxon>
        <taxon>Bacillota</taxon>
        <taxon>Bacilli</taxon>
        <taxon>Bacillales</taxon>
        <taxon>Paenibacillaceae</taxon>
        <taxon>Paenibacillus</taxon>
    </lineage>
</organism>
<dbReference type="GO" id="GO:0006799">
    <property type="term" value="P:polyphosphate biosynthetic process"/>
    <property type="evidence" value="ECO:0007669"/>
    <property type="project" value="UniProtKB-UniRule"/>
</dbReference>
<dbReference type="Pfam" id="PF13089">
    <property type="entry name" value="PP_kinase_N"/>
    <property type="match status" value="1"/>
</dbReference>
<dbReference type="GO" id="GO:0009358">
    <property type="term" value="C:polyphosphate kinase complex"/>
    <property type="evidence" value="ECO:0007669"/>
    <property type="project" value="InterPro"/>
</dbReference>
<evidence type="ECO:0000256" key="6">
    <source>
        <dbReference type="HAMAP-Rule" id="MF_00347"/>
    </source>
</evidence>
<evidence type="ECO:0000259" key="9">
    <source>
        <dbReference type="Pfam" id="PF13089"/>
    </source>
</evidence>
<evidence type="ECO:0000313" key="12">
    <source>
        <dbReference type="EMBL" id="MBB3129653.1"/>
    </source>
</evidence>
<feature type="binding site" evidence="6">
    <location>
        <position position="52"/>
    </location>
    <ligand>
        <name>ATP</name>
        <dbReference type="ChEBI" id="CHEBI:30616"/>
    </ligand>
</feature>
<feature type="active site" description="Phosphohistidine intermediate" evidence="6">
    <location>
        <position position="441"/>
    </location>
</feature>
<sequence>MTASTPLKTQTPFMQNRELSWLRFNERVLEEAMDERVPLFERLKFVSIFTSNLDEFYMIRVGSLTDLAGMKEEHRDNKTGWTAEEQLKSIFEATEPYYEKRNAIFAQIEQALENYQIYRVGMEDLSKQEKKFIEDYYAEHIFPVLSPIVVDSHHPFPHLMNKQQYVMCSFEDKNQTLGIIPVSPSFPDFIQLPGDSFRYILTSHVILGYAKQLFNMYKVSSTQLVAVTRNADIALDDEHLEYDDDDDIRQLMKKTLKKRARLAPVRLEVEGQLPKRVGQLLCDKLHLSRKQVFNSVAPIVLNYPFELIQRMPKHLEMKCTYPPFRANNLLDTQAYPTVTEWCLKEDMMLFYPYDSMEPFLQLLKESAEDPHVVSIKITIYRLAQHSIITQYLCLAAENGKDVTVLIELQARFDEQNNIDWAERLEEAGCQVIYGVEGFKVHSKICLITRKDRNKIQYITQISTGNYNEKTAKLYTDVSMMTSHEEIGRDADAFFKNMAISNLDGQYRHLLVAPNHFKQPLLECMDREIEKAGRGEPCRILMKSNSLTDREILQKLFEASEAGVPVQLIIRGICCLLPGVPGKTDNITVRSIVGRFLEHSRIFCFGADEDCSIYISSGDLMTRSTTRRVETACPVYDPRLKQRILHHLDVMLQDNDKARQMSGNGQYKRLSSPYEANLMDSQKHFIEEATQGMDRRQPRHVRFWRRWARLLQH</sequence>
<dbReference type="GO" id="GO:0046872">
    <property type="term" value="F:metal ion binding"/>
    <property type="evidence" value="ECO:0007669"/>
    <property type="project" value="UniProtKB-KW"/>
</dbReference>
<comment type="PTM">
    <text evidence="6 7">An intermediate of this reaction is the autophosphorylated ppk in which a phosphate is covalently linked to a histidine residue through a N-P bond.</text>
</comment>
<dbReference type="NCBIfam" id="NF003917">
    <property type="entry name" value="PRK05443.1-1"/>
    <property type="match status" value="1"/>
</dbReference>
<dbReference type="InterPro" id="IPR003414">
    <property type="entry name" value="PP_kinase"/>
</dbReference>
<feature type="domain" description="Polyphosphate kinase C-terminal" evidence="10">
    <location>
        <begin position="509"/>
        <end position="676"/>
    </location>
</feature>
<dbReference type="InterPro" id="IPR036830">
    <property type="entry name" value="PP_kinase_middle_dom_sf"/>
</dbReference>
<evidence type="ECO:0000256" key="2">
    <source>
        <dbReference type="ARBA" id="ARBA00022679"/>
    </source>
</evidence>
<dbReference type="Gene3D" id="3.30.870.10">
    <property type="entry name" value="Endonuclease Chain A"/>
    <property type="match status" value="2"/>
</dbReference>
<evidence type="ECO:0000259" key="11">
    <source>
        <dbReference type="Pfam" id="PF17941"/>
    </source>
</evidence>
<dbReference type="GO" id="GO:0008976">
    <property type="term" value="F:polyphosphate kinase activity"/>
    <property type="evidence" value="ECO:0007669"/>
    <property type="project" value="UniProtKB-UniRule"/>
</dbReference>
<dbReference type="InterPro" id="IPR036832">
    <property type="entry name" value="PPK_N_dom_sf"/>
</dbReference>
<keyword evidence="5 6" id="KW-0067">ATP-binding</keyword>
<feature type="binding site" evidence="6">
    <location>
        <position position="598"/>
    </location>
    <ligand>
        <name>ATP</name>
        <dbReference type="ChEBI" id="CHEBI:30616"/>
    </ligand>
</feature>
<protein>
    <recommendedName>
        <fullName evidence="6 7">Polyphosphate kinase</fullName>
        <ecNumber evidence="6 7">2.7.4.1</ecNumber>
    </recommendedName>
    <alternativeName>
        <fullName evidence="6">ATP-polyphosphate phosphotransferase</fullName>
    </alternativeName>
    <alternativeName>
        <fullName evidence="6">Polyphosphoric acid kinase</fullName>
    </alternativeName>
</protein>
<comment type="function">
    <text evidence="6 7">Catalyzes the reversible transfer of the terminal phosphate of ATP to form a long-chain polyphosphate (polyP).</text>
</comment>
<dbReference type="EC" id="2.7.4.1" evidence="6 7"/>
<dbReference type="PANTHER" id="PTHR30218">
    <property type="entry name" value="POLYPHOSPHATE KINASE"/>
    <property type="match status" value="1"/>
</dbReference>
<dbReference type="SUPFAM" id="SSF143724">
    <property type="entry name" value="PHP14-like"/>
    <property type="match status" value="1"/>
</dbReference>
<dbReference type="HAMAP" id="MF_00347">
    <property type="entry name" value="Polyphosphate_kinase"/>
    <property type="match status" value="1"/>
</dbReference>
<dbReference type="NCBIfam" id="NF003921">
    <property type="entry name" value="PRK05443.2-2"/>
    <property type="match status" value="1"/>
</dbReference>